<keyword evidence="4 6" id="KW-1133">Transmembrane helix</keyword>
<evidence type="ECO:0000256" key="6">
    <source>
        <dbReference type="SAM" id="Phobius"/>
    </source>
</evidence>
<evidence type="ECO:0000256" key="4">
    <source>
        <dbReference type="ARBA" id="ARBA00022989"/>
    </source>
</evidence>
<keyword evidence="10" id="KW-1185">Reference proteome</keyword>
<organism evidence="9 10">
    <name type="scientific">Bodo saltans</name>
    <name type="common">Flagellated protozoan</name>
    <dbReference type="NCBI Taxonomy" id="75058"/>
    <lineage>
        <taxon>Eukaryota</taxon>
        <taxon>Discoba</taxon>
        <taxon>Euglenozoa</taxon>
        <taxon>Kinetoplastea</taxon>
        <taxon>Metakinetoplastina</taxon>
        <taxon>Eubodonida</taxon>
        <taxon>Bodonidae</taxon>
        <taxon>Bodo</taxon>
    </lineage>
</organism>
<dbReference type="InterPro" id="IPR039542">
    <property type="entry name" value="Erv_N"/>
</dbReference>
<keyword evidence="5 6" id="KW-0472">Membrane</keyword>
<evidence type="ECO:0000313" key="9">
    <source>
        <dbReference type="EMBL" id="CUG85973.1"/>
    </source>
</evidence>
<feature type="domain" description="Endoplasmic reticulum vesicle transporter C-terminal" evidence="7">
    <location>
        <begin position="124"/>
        <end position="294"/>
    </location>
</feature>
<evidence type="ECO:0000259" key="7">
    <source>
        <dbReference type="Pfam" id="PF07970"/>
    </source>
</evidence>
<protein>
    <submittedName>
        <fullName evidence="9">Endoplasmic reticulum vesicle transporter, putative</fullName>
    </submittedName>
</protein>
<dbReference type="VEuPathDB" id="TriTrypDB:BSAL_91245"/>
<evidence type="ECO:0000313" key="10">
    <source>
        <dbReference type="Proteomes" id="UP000051952"/>
    </source>
</evidence>
<dbReference type="EMBL" id="CYKH01001219">
    <property type="protein sequence ID" value="CUG85973.1"/>
    <property type="molecule type" value="Genomic_DNA"/>
</dbReference>
<accession>A0A0S4J3I3</accession>
<sequence length="314" mass="35311">MGLGQNFKRVDFYRRVPVDLTEPTAPGAIISIVCGLVMVLLLWGEIRSYLSPRPRSDMFVAPDEGQGSKLRVNFNMTFHKLPCFALSFDVLDVLGRHEMNVLQNTKKYRLSQSGENLGEFHGGNFAEQNKEGCNTVGFVHVAKVPGNFHVSAHGLQNEVAMYLGGNINVQHTIHHLAFGDNDVMGKLDHDLEGHVHPLNREAHKDDGAFHYEYFLDIVPTVYKQKWGKSELRGYQFTANMHKTESPPGHMAAAFFRYQLSPITVRYSAESTSFLHFLTYVCAIIGGVFTVSGILSRMIHTTAVQFQRRILGKDQ</sequence>
<dbReference type="Proteomes" id="UP000051952">
    <property type="component" value="Unassembled WGS sequence"/>
</dbReference>
<feature type="domain" description="Endoplasmic reticulum vesicle transporter N-terminal" evidence="8">
    <location>
        <begin position="7"/>
        <end position="98"/>
    </location>
</feature>
<dbReference type="Pfam" id="PF13850">
    <property type="entry name" value="ERGIC_N"/>
    <property type="match status" value="1"/>
</dbReference>
<evidence type="ECO:0000256" key="5">
    <source>
        <dbReference type="ARBA" id="ARBA00023136"/>
    </source>
</evidence>
<evidence type="ECO:0000256" key="1">
    <source>
        <dbReference type="ARBA" id="ARBA00004141"/>
    </source>
</evidence>
<feature type="transmembrane region" description="Helical" evidence="6">
    <location>
        <begin position="24"/>
        <end position="43"/>
    </location>
</feature>
<reference evidence="10" key="1">
    <citation type="submission" date="2015-09" db="EMBL/GenBank/DDBJ databases">
        <authorList>
            <consortium name="Pathogen Informatics"/>
        </authorList>
    </citation>
    <scope>NUCLEOTIDE SEQUENCE [LARGE SCALE GENOMIC DNA]</scope>
    <source>
        <strain evidence="10">Lake Konstanz</strain>
    </source>
</reference>
<dbReference type="Pfam" id="PF07970">
    <property type="entry name" value="COPIIcoated_ERV"/>
    <property type="match status" value="1"/>
</dbReference>
<feature type="transmembrane region" description="Helical" evidence="6">
    <location>
        <begin position="273"/>
        <end position="294"/>
    </location>
</feature>
<comment type="similarity">
    <text evidence="2">Belongs to the ERGIC family.</text>
</comment>
<proteinExistence type="inferred from homology"/>
<dbReference type="GO" id="GO:0030134">
    <property type="term" value="C:COPII-coated ER to Golgi transport vesicle"/>
    <property type="evidence" value="ECO:0007669"/>
    <property type="project" value="TreeGrafter"/>
</dbReference>
<gene>
    <name evidence="9" type="ORF">BSAL_91245</name>
</gene>
<dbReference type="GO" id="GO:0016020">
    <property type="term" value="C:membrane"/>
    <property type="evidence" value="ECO:0007669"/>
    <property type="project" value="UniProtKB-SubCell"/>
</dbReference>
<dbReference type="OMA" id="QRHEGCR"/>
<dbReference type="GO" id="GO:0005783">
    <property type="term" value="C:endoplasmic reticulum"/>
    <property type="evidence" value="ECO:0007669"/>
    <property type="project" value="TreeGrafter"/>
</dbReference>
<comment type="subcellular location">
    <subcellularLocation>
        <location evidence="1">Membrane</location>
        <topology evidence="1">Multi-pass membrane protein</topology>
    </subcellularLocation>
</comment>
<dbReference type="OrthoDB" id="270930at2759"/>
<dbReference type="AlphaFoldDB" id="A0A0S4J3I3"/>
<keyword evidence="3 6" id="KW-0812">Transmembrane</keyword>
<evidence type="ECO:0000259" key="8">
    <source>
        <dbReference type="Pfam" id="PF13850"/>
    </source>
</evidence>
<dbReference type="PANTHER" id="PTHR10984:SF25">
    <property type="entry name" value="ENDOPLASMIC RETICULUM-GOLGI INTERMEDIATE COMPARTMENT PROTEIN 3"/>
    <property type="match status" value="1"/>
</dbReference>
<dbReference type="PANTHER" id="PTHR10984">
    <property type="entry name" value="ENDOPLASMIC RETICULUM-GOLGI INTERMEDIATE COMPARTMENT PROTEIN"/>
    <property type="match status" value="1"/>
</dbReference>
<evidence type="ECO:0000256" key="2">
    <source>
        <dbReference type="ARBA" id="ARBA00005648"/>
    </source>
</evidence>
<dbReference type="InterPro" id="IPR045888">
    <property type="entry name" value="Erv"/>
</dbReference>
<dbReference type="InterPro" id="IPR012936">
    <property type="entry name" value="Erv_C"/>
</dbReference>
<name>A0A0S4J3I3_BODSA</name>
<evidence type="ECO:0000256" key="3">
    <source>
        <dbReference type="ARBA" id="ARBA00022692"/>
    </source>
</evidence>